<evidence type="ECO:0000256" key="6">
    <source>
        <dbReference type="SAM" id="MobiDB-lite"/>
    </source>
</evidence>
<dbReference type="InterPro" id="IPR043129">
    <property type="entry name" value="ATPase_NBD"/>
</dbReference>
<dbReference type="Pfam" id="PF00012">
    <property type="entry name" value="HSP70"/>
    <property type="match status" value="1"/>
</dbReference>
<dbReference type="FunFam" id="3.30.30.30:FF:000005">
    <property type="entry name" value="Heat shock protein ssb1"/>
    <property type="match status" value="1"/>
</dbReference>
<dbReference type="SUPFAM" id="SSF100934">
    <property type="entry name" value="Heat shock protein 70kD (HSP70), C-terminal subdomain"/>
    <property type="match status" value="1"/>
</dbReference>
<evidence type="ECO:0000256" key="4">
    <source>
        <dbReference type="ARBA" id="ARBA00023186"/>
    </source>
</evidence>
<sequence>PPQDLRFLQSYRIQTSICISELFQELPIRREIALSNDRCTAVRSPSDAARYQSDHEIVGSTGIAIRTSADHVLSQTFELRYQRRSSFRLPKLALKPWVQPHPPNLVFRNAQVVDPAQSRLLYDLQDVRAEKGFVVSVTPSASDGKESANDKDKHPTITIDLKGKFLCPGLVDCHVHVIAVPGVKTMSELVQTPEELIHLRSTYVLREMLLRGFTTVRDTGGASKALADAIAEGLILGPRLIQCGKSLSQTGGHGDFGPSGSSTGCCGGHSQSLGRTCDGVPQVLKATREELKGGADFIKIMCGGGVASLTDAIETVQFTAEEIQAITTTCRQMGDKHTTAHAYTDASIRHAINNGVRGIEHGNLISRGTAELMAEKAIFLTPTLACYGIMVRPPFEDFLPPEGKVKNKQVMAKGLDAIKIADEAGVTICYGSDLLTSMHALQSEEFSIRASVLTSPKVLKHATSNAGDASLHLSSFSSSNMFAAARSLRPAVLRSGQYAGLPRSMIARNMNSKVNGPVVGIDLGTTNSCVSVMEGKTSKVIENSEGARTTPSVVAFTKHGERLVGLPAKRQAVVNSANTVFAFKRLIGRKFSDPEVKEDMKHWPFKVVAKPDGRPAVEVENGGKKQLFSAEELSSMVLAKMRETAEQYLNKKVNHAVVTVPAYFNDAQRQATKDAGTIAGLDVLRVINEPTAAALAYGLDRAESSIIAVYDLGGGTFDISILEMQKGVFEVKSTNGDTHLGGEDFDIVLVKEFLESFKKENGIDLSADPVAIQRIREAAEKAKIELSSSSQTEINLPFITADATGPKHINEKILRSKLESLVAPLIQRTIDPCKKALADAGVKASEINEVILVGGMTRMPRVVETVKSVFGREPSKGVNPDEAVAIGASIQGGVLAGSVTDILLLDVTPLSLGRAKHSSPRKRCLTIFSGIETLGGIMTKLISRNTTIPTKKTQTFSTAADGQTAIEVKIYQGERELVRDNKLLGNFNLVGIPPAPKGIPQIDITFDIDADGIVHVTAKDKATNKDQSMTIASSSGLSDKDIERMVADAEQFADSDKERKNVIEMSLNCESARRNLIAIAAVNEFQDQLDAAEKEKVTKLVAELREIAIKGQAGDASVTADNIKEKLDETKNASLGLFQKVYEKRAAEASTSESTSSEEKKDEEKKD</sequence>
<dbReference type="EC" id="3.6.4.10" evidence="1"/>
<dbReference type="InterPro" id="IPR012725">
    <property type="entry name" value="Chaperone_DnaK"/>
</dbReference>
<reference evidence="8 9" key="1">
    <citation type="submission" date="2016-03" db="EMBL/GenBank/DDBJ databases">
        <title>Whole genome sequencing of Grifola frondosa 9006-11.</title>
        <authorList>
            <person name="Min B."/>
            <person name="Park H."/>
            <person name="Kim J.-G."/>
            <person name="Cho H."/>
            <person name="Oh Y.-L."/>
            <person name="Kong W.-S."/>
            <person name="Choi I.-G."/>
        </authorList>
    </citation>
    <scope>NUCLEOTIDE SEQUENCE [LARGE SCALE GENOMIC DNA]</scope>
    <source>
        <strain evidence="8 9">9006-11</strain>
    </source>
</reference>
<name>A0A1C7M0Z4_GRIFR</name>
<dbReference type="FunFam" id="3.30.420.40:FF:000004">
    <property type="entry name" value="Molecular chaperone DnaK"/>
    <property type="match status" value="1"/>
</dbReference>
<gene>
    <name evidence="8" type="ORF">A0H81_10394</name>
</gene>
<dbReference type="InterPro" id="IPR006680">
    <property type="entry name" value="Amidohydro-rel"/>
</dbReference>
<dbReference type="FunFam" id="3.90.640.10:FF:000003">
    <property type="entry name" value="Molecular chaperone DnaK"/>
    <property type="match status" value="1"/>
</dbReference>
<organism evidence="8 9">
    <name type="scientific">Grifola frondosa</name>
    <name type="common">Maitake</name>
    <name type="synonym">Polyporus frondosus</name>
    <dbReference type="NCBI Taxonomy" id="5627"/>
    <lineage>
        <taxon>Eukaryota</taxon>
        <taxon>Fungi</taxon>
        <taxon>Dikarya</taxon>
        <taxon>Basidiomycota</taxon>
        <taxon>Agaricomycotina</taxon>
        <taxon>Agaricomycetes</taxon>
        <taxon>Polyporales</taxon>
        <taxon>Grifolaceae</taxon>
        <taxon>Grifola</taxon>
    </lineage>
</organism>
<dbReference type="FunFam" id="2.60.34.10:FF:000001">
    <property type="entry name" value="Molecular chaperone DnaK"/>
    <property type="match status" value="1"/>
</dbReference>
<dbReference type="InterPro" id="IPR018181">
    <property type="entry name" value="Heat_shock_70_CS"/>
</dbReference>
<dbReference type="GO" id="GO:0016810">
    <property type="term" value="F:hydrolase activity, acting on carbon-nitrogen (but not peptide) bonds"/>
    <property type="evidence" value="ECO:0007669"/>
    <property type="project" value="InterPro"/>
</dbReference>
<dbReference type="GO" id="GO:0051082">
    <property type="term" value="F:unfolded protein binding"/>
    <property type="evidence" value="ECO:0007669"/>
    <property type="project" value="InterPro"/>
</dbReference>
<proteinExistence type="inferred from homology"/>
<dbReference type="EMBL" id="LUGG01000015">
    <property type="protein sequence ID" value="OBZ69999.1"/>
    <property type="molecule type" value="Genomic_DNA"/>
</dbReference>
<protein>
    <recommendedName>
        <fullName evidence="1">non-chaperonin molecular chaperone ATPase</fullName>
        <ecNumber evidence="1">3.6.4.10</ecNumber>
    </recommendedName>
</protein>
<feature type="non-terminal residue" evidence="8">
    <location>
        <position position="1"/>
    </location>
</feature>
<evidence type="ECO:0000256" key="5">
    <source>
        <dbReference type="ARBA" id="ARBA00048056"/>
    </source>
</evidence>
<dbReference type="Proteomes" id="UP000092993">
    <property type="component" value="Unassembled WGS sequence"/>
</dbReference>
<dbReference type="PROSITE" id="PS00329">
    <property type="entry name" value="HSP70_2"/>
    <property type="match status" value="1"/>
</dbReference>
<evidence type="ECO:0000256" key="3">
    <source>
        <dbReference type="ARBA" id="ARBA00022840"/>
    </source>
</evidence>
<keyword evidence="2" id="KW-0547">Nucleotide-binding</keyword>
<evidence type="ECO:0000259" key="7">
    <source>
        <dbReference type="Pfam" id="PF01979"/>
    </source>
</evidence>
<dbReference type="FunFam" id="3.30.420.40:FF:000020">
    <property type="entry name" value="Chaperone protein HscA homolog"/>
    <property type="match status" value="1"/>
</dbReference>
<evidence type="ECO:0000313" key="9">
    <source>
        <dbReference type="Proteomes" id="UP000092993"/>
    </source>
</evidence>
<dbReference type="PROSITE" id="PS01036">
    <property type="entry name" value="HSP70_3"/>
    <property type="match status" value="1"/>
</dbReference>
<dbReference type="GO" id="GO:0070013">
    <property type="term" value="C:intracellular organelle lumen"/>
    <property type="evidence" value="ECO:0007669"/>
    <property type="project" value="UniProtKB-ARBA"/>
</dbReference>
<keyword evidence="4" id="KW-0143">Chaperone</keyword>
<keyword evidence="3" id="KW-0067">ATP-binding</keyword>
<dbReference type="NCBIfam" id="NF001413">
    <property type="entry name" value="PRK00290.1"/>
    <property type="match status" value="1"/>
</dbReference>
<feature type="domain" description="Amidohydrolase-related" evidence="7">
    <location>
        <begin position="165"/>
        <end position="465"/>
    </location>
</feature>
<dbReference type="InterPro" id="IPR029047">
    <property type="entry name" value="HSP70_peptide-bd_sf"/>
</dbReference>
<dbReference type="CDD" id="cd01299">
    <property type="entry name" value="Met_dep_hydrolase_A"/>
    <property type="match status" value="1"/>
</dbReference>
<dbReference type="STRING" id="5627.A0A1C7M0Z4"/>
<dbReference type="Gene3D" id="2.30.40.10">
    <property type="entry name" value="Urease, subunit C, domain 1"/>
    <property type="match status" value="1"/>
</dbReference>
<feature type="region of interest" description="Disordered" evidence="6">
    <location>
        <begin position="1145"/>
        <end position="1167"/>
    </location>
</feature>
<dbReference type="PROSITE" id="PS00297">
    <property type="entry name" value="HSP70_1"/>
    <property type="match status" value="1"/>
</dbReference>
<dbReference type="InterPro" id="IPR029048">
    <property type="entry name" value="HSP70_C_sf"/>
</dbReference>
<keyword evidence="9" id="KW-1185">Reference proteome</keyword>
<dbReference type="Gene3D" id="2.60.34.10">
    <property type="entry name" value="Substrate Binding Domain Of DNAk, Chain A, domain 1"/>
    <property type="match status" value="1"/>
</dbReference>
<dbReference type="GO" id="GO:0005524">
    <property type="term" value="F:ATP binding"/>
    <property type="evidence" value="ECO:0007669"/>
    <property type="project" value="UniProtKB-KW"/>
</dbReference>
<dbReference type="InterPro" id="IPR057744">
    <property type="entry name" value="OTAase-like"/>
</dbReference>
<keyword evidence="8" id="KW-0346">Stress response</keyword>
<accession>A0A1C7M0Z4</accession>
<dbReference type="InterPro" id="IPR032466">
    <property type="entry name" value="Metal_Hydrolase"/>
</dbReference>
<dbReference type="InterPro" id="IPR011059">
    <property type="entry name" value="Metal-dep_hydrolase_composite"/>
</dbReference>
<comment type="caution">
    <text evidence="8">The sequence shown here is derived from an EMBL/GenBank/DDBJ whole genome shotgun (WGS) entry which is preliminary data.</text>
</comment>
<dbReference type="OrthoDB" id="2401965at2759"/>
<dbReference type="Pfam" id="PF01979">
    <property type="entry name" value="Amidohydro_1"/>
    <property type="match status" value="1"/>
</dbReference>
<dbReference type="Gene3D" id="3.30.420.40">
    <property type="match status" value="2"/>
</dbReference>
<dbReference type="NCBIfam" id="TIGR02350">
    <property type="entry name" value="prok_dnaK"/>
    <property type="match status" value="1"/>
</dbReference>
<evidence type="ECO:0000256" key="1">
    <source>
        <dbReference type="ARBA" id="ARBA00012554"/>
    </source>
</evidence>
<comment type="catalytic activity">
    <reaction evidence="5">
        <text>ATP + H2O = ADP + phosphate + H(+)</text>
        <dbReference type="Rhea" id="RHEA:13065"/>
        <dbReference type="ChEBI" id="CHEBI:15377"/>
        <dbReference type="ChEBI" id="CHEBI:15378"/>
        <dbReference type="ChEBI" id="CHEBI:30616"/>
        <dbReference type="ChEBI" id="CHEBI:43474"/>
        <dbReference type="ChEBI" id="CHEBI:456216"/>
        <dbReference type="EC" id="3.6.4.10"/>
    </reaction>
</comment>
<dbReference type="SUPFAM" id="SSF100920">
    <property type="entry name" value="Heat shock protein 70kD (HSP70), peptide-binding domain"/>
    <property type="match status" value="1"/>
</dbReference>
<evidence type="ECO:0000313" key="8">
    <source>
        <dbReference type="EMBL" id="OBZ69999.1"/>
    </source>
</evidence>
<dbReference type="CDD" id="cd11733">
    <property type="entry name" value="ASKHA_NBD_HSP70_HSPA9"/>
    <property type="match status" value="1"/>
</dbReference>
<dbReference type="GO" id="GO:0140662">
    <property type="term" value="F:ATP-dependent protein folding chaperone"/>
    <property type="evidence" value="ECO:0007669"/>
    <property type="project" value="InterPro"/>
</dbReference>
<dbReference type="SUPFAM" id="SSF51338">
    <property type="entry name" value="Composite domain of metallo-dependent hydrolases"/>
    <property type="match status" value="1"/>
</dbReference>
<dbReference type="Gene3D" id="3.20.20.140">
    <property type="entry name" value="Metal-dependent hydrolases"/>
    <property type="match status" value="1"/>
</dbReference>
<dbReference type="PRINTS" id="PR00301">
    <property type="entry name" value="HEATSHOCK70"/>
</dbReference>
<feature type="compositionally biased region" description="Basic and acidic residues" evidence="6">
    <location>
        <begin position="1157"/>
        <end position="1167"/>
    </location>
</feature>
<evidence type="ECO:0000256" key="2">
    <source>
        <dbReference type="ARBA" id="ARBA00022741"/>
    </source>
</evidence>
<dbReference type="PANTHER" id="PTHR19375">
    <property type="entry name" value="HEAT SHOCK PROTEIN 70KDA"/>
    <property type="match status" value="1"/>
</dbReference>
<dbReference type="SUPFAM" id="SSF53067">
    <property type="entry name" value="Actin-like ATPase domain"/>
    <property type="match status" value="2"/>
</dbReference>
<dbReference type="InterPro" id="IPR013126">
    <property type="entry name" value="Hsp_70_fam"/>
</dbReference>
<dbReference type="Gene3D" id="3.90.640.10">
    <property type="entry name" value="Actin, Chain A, domain 4"/>
    <property type="match status" value="1"/>
</dbReference>
<dbReference type="AlphaFoldDB" id="A0A1C7M0Z4"/>
<dbReference type="SUPFAM" id="SSF51556">
    <property type="entry name" value="Metallo-dependent hydrolases"/>
    <property type="match status" value="1"/>
</dbReference>
<dbReference type="HAMAP" id="MF_00332">
    <property type="entry name" value="DnaK"/>
    <property type="match status" value="1"/>
</dbReference>